<protein>
    <submittedName>
        <fullName evidence="1">Uncharacterized protein</fullName>
    </submittedName>
</protein>
<name>A0AAP0Q728_9MAGN</name>
<dbReference type="AlphaFoldDB" id="A0AAP0Q728"/>
<comment type="caution">
    <text evidence="1">The sequence shown here is derived from an EMBL/GenBank/DDBJ whole genome shotgun (WGS) entry which is preliminary data.</text>
</comment>
<evidence type="ECO:0000313" key="2">
    <source>
        <dbReference type="Proteomes" id="UP001420932"/>
    </source>
</evidence>
<keyword evidence="2" id="KW-1185">Reference proteome</keyword>
<dbReference type="Proteomes" id="UP001420932">
    <property type="component" value="Unassembled WGS sequence"/>
</dbReference>
<reference evidence="1 2" key="1">
    <citation type="submission" date="2024-01" db="EMBL/GenBank/DDBJ databases">
        <title>Genome assemblies of Stephania.</title>
        <authorList>
            <person name="Yang L."/>
        </authorList>
    </citation>
    <scope>NUCLEOTIDE SEQUENCE [LARGE SCALE GENOMIC DNA]</scope>
    <source>
        <strain evidence="1">YNDBR</strain>
        <tissue evidence="1">Leaf</tissue>
    </source>
</reference>
<sequence length="92" mass="10769">MKDTKLPIDEVRTYARLEGYLLKSTCTGYVVRQLAFVSERLLDETRYSMIDTDATKLKTRTMIHIPLQEIVTIEQSTKAVIGSKWRRNQFKE</sequence>
<dbReference type="EMBL" id="JBBNAF010000001">
    <property type="protein sequence ID" value="KAK9169268.1"/>
    <property type="molecule type" value="Genomic_DNA"/>
</dbReference>
<evidence type="ECO:0000313" key="1">
    <source>
        <dbReference type="EMBL" id="KAK9169268.1"/>
    </source>
</evidence>
<accession>A0AAP0Q728</accession>
<organism evidence="1 2">
    <name type="scientific">Stephania yunnanensis</name>
    <dbReference type="NCBI Taxonomy" id="152371"/>
    <lineage>
        <taxon>Eukaryota</taxon>
        <taxon>Viridiplantae</taxon>
        <taxon>Streptophyta</taxon>
        <taxon>Embryophyta</taxon>
        <taxon>Tracheophyta</taxon>
        <taxon>Spermatophyta</taxon>
        <taxon>Magnoliopsida</taxon>
        <taxon>Ranunculales</taxon>
        <taxon>Menispermaceae</taxon>
        <taxon>Menispermoideae</taxon>
        <taxon>Cissampelideae</taxon>
        <taxon>Stephania</taxon>
    </lineage>
</organism>
<proteinExistence type="predicted"/>
<gene>
    <name evidence="1" type="ORF">Syun_001408</name>
</gene>